<dbReference type="PANTHER" id="PTHR12485">
    <property type="entry name" value="NADH-UBIQUINONE OXIDOREDUCTASE SUBUNIT B"/>
    <property type="match status" value="1"/>
</dbReference>
<evidence type="ECO:0000256" key="14">
    <source>
        <dbReference type="ARBA" id="ARBA00033401"/>
    </source>
</evidence>
<evidence type="ECO:0000256" key="6">
    <source>
        <dbReference type="ARBA" id="ARBA00022448"/>
    </source>
</evidence>
<evidence type="ECO:0000256" key="3">
    <source>
        <dbReference type="ARBA" id="ARBA00005482"/>
    </source>
</evidence>
<evidence type="ECO:0000313" key="16">
    <source>
        <dbReference type="Proteomes" id="UP000663845"/>
    </source>
</evidence>
<keyword evidence="8" id="KW-0999">Mitochondrion inner membrane</keyword>
<evidence type="ECO:0000256" key="11">
    <source>
        <dbReference type="ARBA" id="ARBA00023128"/>
    </source>
</evidence>
<comment type="function">
    <text evidence="1">Accessory subunit of the mitochondrial membrane respiratory chain NADH dehydrogenase (Complex I), that is believed not to be involved in catalysis. Complex I functions in the transfer of electrons from NADH to the respiratory chain. The immediate electron acceptor for the enzyme is believed to be ubiquinone.</text>
</comment>
<comment type="subcellular location">
    <subcellularLocation>
        <location evidence="2">Mitochondrion inner membrane</location>
        <topology evidence="2">Peripheral membrane protein</topology>
        <orientation evidence="2">Matrix side</orientation>
    </subcellularLocation>
</comment>
<dbReference type="Proteomes" id="UP000663845">
    <property type="component" value="Unassembled WGS sequence"/>
</dbReference>
<dbReference type="AlphaFoldDB" id="A0A813QH50"/>
<evidence type="ECO:0000256" key="1">
    <source>
        <dbReference type="ARBA" id="ARBA00003195"/>
    </source>
</evidence>
<evidence type="ECO:0000256" key="13">
    <source>
        <dbReference type="ARBA" id="ARBA00030360"/>
    </source>
</evidence>
<evidence type="ECO:0000256" key="5">
    <source>
        <dbReference type="ARBA" id="ARBA00016383"/>
    </source>
</evidence>
<evidence type="ECO:0000256" key="12">
    <source>
        <dbReference type="ARBA" id="ARBA00023136"/>
    </source>
</evidence>
<protein>
    <recommendedName>
        <fullName evidence="5">NADH dehydrogenase [ubiquinone] 1 alpha subcomplex subunit 7</fullName>
    </recommendedName>
    <alternativeName>
        <fullName evidence="14">Complex I-B14.5a</fullName>
    </alternativeName>
    <alternativeName>
        <fullName evidence="13">NADH-ubiquinone oxidoreductase subunit B14.5a</fullName>
    </alternativeName>
</protein>
<gene>
    <name evidence="15" type="ORF">JYZ213_LOCUS3416</name>
</gene>
<accession>A0A813QH50</accession>
<evidence type="ECO:0000256" key="4">
    <source>
        <dbReference type="ARBA" id="ARBA00011533"/>
    </source>
</evidence>
<evidence type="ECO:0000256" key="2">
    <source>
        <dbReference type="ARBA" id="ARBA00004443"/>
    </source>
</evidence>
<dbReference type="PANTHER" id="PTHR12485:SF1">
    <property type="entry name" value="NADH DEHYDROGENASE [UBIQUINONE] 1 ALPHA SUBCOMPLEX SUBUNIT 7"/>
    <property type="match status" value="1"/>
</dbReference>
<dbReference type="GO" id="GO:0006120">
    <property type="term" value="P:mitochondrial electron transport, NADH to ubiquinone"/>
    <property type="evidence" value="ECO:0007669"/>
    <property type="project" value="TreeGrafter"/>
</dbReference>
<comment type="subunit">
    <text evidence="4">Complex I is composed of 45 different subunits.</text>
</comment>
<evidence type="ECO:0000313" key="15">
    <source>
        <dbReference type="EMBL" id="CAF0767372.1"/>
    </source>
</evidence>
<organism evidence="15 16">
    <name type="scientific">Adineta steineri</name>
    <dbReference type="NCBI Taxonomy" id="433720"/>
    <lineage>
        <taxon>Eukaryota</taxon>
        <taxon>Metazoa</taxon>
        <taxon>Spiralia</taxon>
        <taxon>Gnathifera</taxon>
        <taxon>Rotifera</taxon>
        <taxon>Eurotatoria</taxon>
        <taxon>Bdelloidea</taxon>
        <taxon>Adinetida</taxon>
        <taxon>Adinetidae</taxon>
        <taxon>Adineta</taxon>
    </lineage>
</organism>
<keyword evidence="6" id="KW-0813">Transport</keyword>
<dbReference type="InterPro" id="IPR009947">
    <property type="entry name" value="NDUA7"/>
</dbReference>
<evidence type="ECO:0000256" key="10">
    <source>
        <dbReference type="ARBA" id="ARBA00022990"/>
    </source>
</evidence>
<sequence>MSSKVKDVAKAAAPVVKRDINKWLFPIRQFLMLRKFTHNQRHEFEWAKRTQPPPLIPGGFAHKLSKNYYYDRDARRQVGQPQVVFSNNNQFLASATQPQITAGAASAQAPSQPAAATTSTATNTSTFLSILEAEKQTASLLATQSKTPIQSRTPGKVYNWDG</sequence>
<keyword evidence="7" id="KW-0679">Respiratory chain</keyword>
<evidence type="ECO:0000256" key="7">
    <source>
        <dbReference type="ARBA" id="ARBA00022660"/>
    </source>
</evidence>
<keyword evidence="10" id="KW-0007">Acetylation</keyword>
<keyword evidence="11" id="KW-0496">Mitochondrion</keyword>
<evidence type="ECO:0000256" key="9">
    <source>
        <dbReference type="ARBA" id="ARBA00022982"/>
    </source>
</evidence>
<comment type="similarity">
    <text evidence="3">Belongs to the complex I NDUFA7 subunit family.</text>
</comment>
<comment type="caution">
    <text evidence="15">The sequence shown here is derived from an EMBL/GenBank/DDBJ whole genome shotgun (WGS) entry which is preliminary data.</text>
</comment>
<dbReference type="EMBL" id="CAJNOG010000018">
    <property type="protein sequence ID" value="CAF0767372.1"/>
    <property type="molecule type" value="Genomic_DNA"/>
</dbReference>
<proteinExistence type="inferred from homology"/>
<dbReference type="GO" id="GO:0005743">
    <property type="term" value="C:mitochondrial inner membrane"/>
    <property type="evidence" value="ECO:0007669"/>
    <property type="project" value="UniProtKB-SubCell"/>
</dbReference>
<dbReference type="Pfam" id="PF07347">
    <property type="entry name" value="CI-B14_5a"/>
    <property type="match status" value="1"/>
</dbReference>
<evidence type="ECO:0000256" key="8">
    <source>
        <dbReference type="ARBA" id="ARBA00022792"/>
    </source>
</evidence>
<name>A0A813QH50_9BILA</name>
<keyword evidence="12" id="KW-0472">Membrane</keyword>
<reference evidence="15" key="1">
    <citation type="submission" date="2021-02" db="EMBL/GenBank/DDBJ databases">
        <authorList>
            <person name="Nowell W R."/>
        </authorList>
    </citation>
    <scope>NUCLEOTIDE SEQUENCE</scope>
</reference>
<keyword evidence="9" id="KW-0249">Electron transport</keyword>